<accession>A0A4D6NNB9</accession>
<organism evidence="2 3">
    <name type="scientific">Vigna unguiculata</name>
    <name type="common">Cowpea</name>
    <dbReference type="NCBI Taxonomy" id="3917"/>
    <lineage>
        <taxon>Eukaryota</taxon>
        <taxon>Viridiplantae</taxon>
        <taxon>Streptophyta</taxon>
        <taxon>Embryophyta</taxon>
        <taxon>Tracheophyta</taxon>
        <taxon>Spermatophyta</taxon>
        <taxon>Magnoliopsida</taxon>
        <taxon>eudicotyledons</taxon>
        <taxon>Gunneridae</taxon>
        <taxon>Pentapetalae</taxon>
        <taxon>rosids</taxon>
        <taxon>fabids</taxon>
        <taxon>Fabales</taxon>
        <taxon>Fabaceae</taxon>
        <taxon>Papilionoideae</taxon>
        <taxon>50 kb inversion clade</taxon>
        <taxon>NPAAA clade</taxon>
        <taxon>indigoferoid/millettioid clade</taxon>
        <taxon>Phaseoleae</taxon>
        <taxon>Vigna</taxon>
    </lineage>
</organism>
<reference evidence="2 3" key="1">
    <citation type="submission" date="2019-04" db="EMBL/GenBank/DDBJ databases">
        <title>An improved genome assembly and genetic linkage map for asparagus bean, Vigna unguiculata ssp. sesquipedialis.</title>
        <authorList>
            <person name="Xia Q."/>
            <person name="Zhang R."/>
            <person name="Dong Y."/>
        </authorList>
    </citation>
    <scope>NUCLEOTIDE SEQUENCE [LARGE SCALE GENOMIC DNA]</scope>
    <source>
        <tissue evidence="2">Leaf</tissue>
    </source>
</reference>
<dbReference type="Proteomes" id="UP000501690">
    <property type="component" value="Linkage Group LG11"/>
</dbReference>
<evidence type="ECO:0000313" key="3">
    <source>
        <dbReference type="Proteomes" id="UP000501690"/>
    </source>
</evidence>
<evidence type="ECO:0000256" key="1">
    <source>
        <dbReference type="SAM" id="Phobius"/>
    </source>
</evidence>
<name>A0A4D6NNB9_VIGUN</name>
<gene>
    <name evidence="2" type="ORF">DEO72_LG11g1844</name>
</gene>
<keyword evidence="1" id="KW-0812">Transmembrane</keyword>
<protein>
    <submittedName>
        <fullName evidence="2">Uncharacterized protein</fullName>
    </submittedName>
</protein>
<evidence type="ECO:0000313" key="2">
    <source>
        <dbReference type="EMBL" id="QCE14838.1"/>
    </source>
</evidence>
<keyword evidence="3" id="KW-1185">Reference proteome</keyword>
<keyword evidence="1" id="KW-0472">Membrane</keyword>
<dbReference type="AlphaFoldDB" id="A0A4D6NNB9"/>
<proteinExistence type="predicted"/>
<keyword evidence="1" id="KW-1133">Transmembrane helix</keyword>
<dbReference type="EMBL" id="CP039355">
    <property type="protein sequence ID" value="QCE14838.1"/>
    <property type="molecule type" value="Genomic_DNA"/>
</dbReference>
<feature type="transmembrane region" description="Helical" evidence="1">
    <location>
        <begin position="74"/>
        <end position="91"/>
    </location>
</feature>
<sequence length="175" mass="19153">MVRRGARWRRWCGCSAGDGGSFRCCCCAELRWRRERARNRLRGGVVVAGRGAAMVELLLQWWRAKLDGDGGGVVQIPAKCCMFVAAGARWLKRRWRRFVCLVRSAAVTAEMEQVQWCGACGGVLREKMEVCCALVAAVVRRRCDAGLLLFLASFSGGRLGDGGGGCHGDGRRGEN</sequence>
<feature type="transmembrane region" description="Helical" evidence="1">
    <location>
        <begin position="41"/>
        <end position="62"/>
    </location>
</feature>